<feature type="chain" id="PRO_5006744944" description="TM7S3/TM198-like domain-containing protein" evidence="7">
    <location>
        <begin position="19"/>
        <end position="800"/>
    </location>
</feature>
<dbReference type="PaxDb" id="214684-Q5KID9"/>
<feature type="region of interest" description="Disordered" evidence="5">
    <location>
        <begin position="650"/>
        <end position="800"/>
    </location>
</feature>
<feature type="compositionally biased region" description="Polar residues" evidence="5">
    <location>
        <begin position="533"/>
        <end position="554"/>
    </location>
</feature>
<evidence type="ECO:0000256" key="6">
    <source>
        <dbReference type="SAM" id="Phobius"/>
    </source>
</evidence>
<evidence type="ECO:0000256" key="4">
    <source>
        <dbReference type="ARBA" id="ARBA00023136"/>
    </source>
</evidence>
<feature type="transmembrane region" description="Helical" evidence="6">
    <location>
        <begin position="159"/>
        <end position="176"/>
    </location>
</feature>
<dbReference type="EMBL" id="AE017344">
    <property type="protein sequence ID" value="AAW43204.2"/>
    <property type="molecule type" value="Genomic_DNA"/>
</dbReference>
<dbReference type="eggNOG" id="ENOG502RXUE">
    <property type="taxonomic scope" value="Eukaryota"/>
</dbReference>
<keyword evidence="2 6" id="KW-0812">Transmembrane</keyword>
<feature type="transmembrane region" description="Helical" evidence="6">
    <location>
        <begin position="265"/>
        <end position="288"/>
    </location>
</feature>
<feature type="region of interest" description="Disordered" evidence="5">
    <location>
        <begin position="331"/>
        <end position="353"/>
    </location>
</feature>
<keyword evidence="7" id="KW-0732">Signal</keyword>
<feature type="transmembrane region" description="Helical" evidence="6">
    <location>
        <begin position="94"/>
        <end position="114"/>
    </location>
</feature>
<evidence type="ECO:0000256" key="7">
    <source>
        <dbReference type="SAM" id="SignalP"/>
    </source>
</evidence>
<protein>
    <recommendedName>
        <fullName evidence="8">TM7S3/TM198-like domain-containing protein</fullName>
    </recommendedName>
</protein>
<dbReference type="GO" id="GO:0016020">
    <property type="term" value="C:membrane"/>
    <property type="evidence" value="ECO:0007669"/>
    <property type="project" value="UniProtKB-SubCell"/>
</dbReference>
<feature type="compositionally biased region" description="Basic and acidic residues" evidence="5">
    <location>
        <begin position="331"/>
        <end position="344"/>
    </location>
</feature>
<keyword evidence="4 6" id="KW-0472">Membrane</keyword>
<dbReference type="RefSeq" id="XP_024512745.1">
    <property type="nucleotide sequence ID" value="XM_024657025.1"/>
</dbReference>
<evidence type="ECO:0000259" key="8">
    <source>
        <dbReference type="Pfam" id="PF13886"/>
    </source>
</evidence>
<feature type="compositionally biased region" description="Polar residues" evidence="5">
    <location>
        <begin position="487"/>
        <end position="506"/>
    </location>
</feature>
<proteinExistence type="predicted"/>
<dbReference type="Pfam" id="PF13886">
    <property type="entry name" value="TM7S3_TM198"/>
    <property type="match status" value="1"/>
</dbReference>
<feature type="transmembrane region" description="Helical" evidence="6">
    <location>
        <begin position="182"/>
        <end position="204"/>
    </location>
</feature>
<gene>
    <name evidence="9" type="ordered locus">CND03310</name>
</gene>
<feature type="signal peptide" evidence="7">
    <location>
        <begin position="1"/>
        <end position="18"/>
    </location>
</feature>
<dbReference type="PANTHER" id="PTHR39469:SF1">
    <property type="entry name" value="DUF4203 DOMAIN-CONTAINING PROTEIN"/>
    <property type="match status" value="1"/>
</dbReference>
<feature type="compositionally biased region" description="Basic and acidic residues" evidence="5">
    <location>
        <begin position="715"/>
        <end position="769"/>
    </location>
</feature>
<accession>Q55U00</accession>
<name>Q5KID9_CRYD1</name>
<dbReference type="GeneID" id="3257452"/>
<feature type="domain" description="TM7S3/TM198-like" evidence="8">
    <location>
        <begin position="72"/>
        <end position="284"/>
    </location>
</feature>
<keyword evidence="3 6" id="KW-1133">Transmembrane helix</keyword>
<dbReference type="Proteomes" id="UP000002149">
    <property type="component" value="Chromosome 4"/>
</dbReference>
<dbReference type="KEGG" id="cne:CND03310"/>
<evidence type="ECO:0000256" key="2">
    <source>
        <dbReference type="ARBA" id="ARBA00022692"/>
    </source>
</evidence>
<sequence length="800" mass="88012">MRILILLAAAALLGTTLASAHALAPIPSLNPPIVRREDTNETAPGNNTQTWTEGDDWVPFNIVIDPAYGIAGAVLILSGIPVAVLGGKNRWSSLAIASGQALFLFALVMILRFGVQPNLVPPSPHPPSPTLRGLYLLACLISSFIGAGLGIFFFNFTKYAISAAGGFTFGWFLLALREGGLITSVVGRWALLGALTVVAFIASLPKWSNDLMTLVSTAWIGATSFVLGVDCYTRAGLKEFYIYNLGFHDLFPTLGGAKYPLTQTMIIELGILGAVVLVGAAIQFRVIGLLQKRMNRLRAEEEARMEEDEISKAAERFKNVGAELVEWEEKYGNKPRSESEHNGTEKCGSVRDVSSPSGPYAISLTADRSSVLLPQLEFNDSQESEILKKRPSNNLSLLGNDISPQIRPSSSFSLVRVASESGKGHENINPDKPTNTMFLGIEKLKPDEPSSGLGRDSSDLESKLRLLEEVRKARESVQGSLELLRSRTPSETQSFAGPSGADTLSGSGLEGRPRRYSSMSSRLLDEAKVRPVSSASNPSPLQSHMTEMPQQQSEWDTYVAERRIVSPVASSPPSFASLSVDRQRQYTTVPVSVAKGIESRRERTISMLETRVSDFGPAQQERAHGTFPERSPITYVSDIERKGSAAHHDYFERGIPSPPLAANRPQMSYTSPPRVITGGASDRHPASAPKTMSMEELAERHRQRLSKMQQPVTFKLKESERVEEAKKKWEKQRAHEREEMRRRQTERARENENSQGKIREVVRRTDQWRRSIAVDPEPQVGGEKTSNGEKAQKQGRTIVN</sequence>
<dbReference type="InParanoid" id="Q5KID9"/>
<accession>Q5KID9</accession>
<feature type="region of interest" description="Disordered" evidence="5">
    <location>
        <begin position="477"/>
        <end position="554"/>
    </location>
</feature>
<keyword evidence="10" id="KW-1185">Reference proteome</keyword>
<dbReference type="PANTHER" id="PTHR39469">
    <property type="entry name" value="CHROMOSOME 1, WHOLE GENOME SHOTGUN SEQUENCE"/>
    <property type="match status" value="1"/>
</dbReference>
<comment type="subcellular location">
    <subcellularLocation>
        <location evidence="1">Membrane</location>
        <topology evidence="1">Multi-pass membrane protein</topology>
    </subcellularLocation>
</comment>
<dbReference type="InterPro" id="IPR025256">
    <property type="entry name" value="TM7S3/TM198-like_dom"/>
</dbReference>
<dbReference type="OrthoDB" id="102260at2759"/>
<evidence type="ECO:0000256" key="1">
    <source>
        <dbReference type="ARBA" id="ARBA00004141"/>
    </source>
</evidence>
<evidence type="ECO:0000256" key="5">
    <source>
        <dbReference type="SAM" id="MobiDB-lite"/>
    </source>
</evidence>
<dbReference type="VEuPathDB" id="FungiDB:CND03310"/>
<evidence type="ECO:0000313" key="9">
    <source>
        <dbReference type="EMBL" id="AAW43204.2"/>
    </source>
</evidence>
<dbReference type="AlphaFoldDB" id="Q5KID9"/>
<evidence type="ECO:0000313" key="10">
    <source>
        <dbReference type="Proteomes" id="UP000002149"/>
    </source>
</evidence>
<dbReference type="HOGENOM" id="CLU_010250_0_0_1"/>
<feature type="transmembrane region" description="Helical" evidence="6">
    <location>
        <begin position="67"/>
        <end position="87"/>
    </location>
</feature>
<feature type="transmembrane region" description="Helical" evidence="6">
    <location>
        <begin position="134"/>
        <end position="154"/>
    </location>
</feature>
<organism evidence="9 10">
    <name type="scientific">Cryptococcus deneoformans (strain JEC21 / ATCC MYA-565)</name>
    <name type="common">Cryptococcus neoformans var. neoformans serotype D</name>
    <dbReference type="NCBI Taxonomy" id="214684"/>
    <lineage>
        <taxon>Eukaryota</taxon>
        <taxon>Fungi</taxon>
        <taxon>Dikarya</taxon>
        <taxon>Basidiomycota</taxon>
        <taxon>Agaricomycotina</taxon>
        <taxon>Tremellomycetes</taxon>
        <taxon>Tremellales</taxon>
        <taxon>Cryptococcaceae</taxon>
        <taxon>Cryptococcus</taxon>
        <taxon>Cryptococcus neoformans species complex</taxon>
    </lineage>
</organism>
<reference evidence="9 10" key="1">
    <citation type="journal article" date="2005" name="Science">
        <title>The genome of the basidiomycetous yeast and human pathogen Cryptococcus neoformans.</title>
        <authorList>
            <person name="Loftus B.J."/>
            <person name="Fung E."/>
            <person name="Roncaglia P."/>
            <person name="Rowley D."/>
            <person name="Amedeo P."/>
            <person name="Bruno D."/>
            <person name="Vamathevan J."/>
            <person name="Miranda M."/>
            <person name="Anderson I.J."/>
            <person name="Fraser J.A."/>
            <person name="Allen J.E."/>
            <person name="Bosdet I.E."/>
            <person name="Brent M.R."/>
            <person name="Chiu R."/>
            <person name="Doering T.L."/>
            <person name="Donlin M.J."/>
            <person name="D'Souza C.A."/>
            <person name="Fox D.S."/>
            <person name="Grinberg V."/>
            <person name="Fu J."/>
            <person name="Fukushima M."/>
            <person name="Haas B.J."/>
            <person name="Huang J.C."/>
            <person name="Janbon G."/>
            <person name="Jones S.J."/>
            <person name="Koo H.L."/>
            <person name="Krzywinski M.I."/>
            <person name="Kwon-Chung J.K."/>
            <person name="Lengeler K.B."/>
            <person name="Maiti R."/>
            <person name="Marra M.A."/>
            <person name="Marra R.E."/>
            <person name="Mathewson C.A."/>
            <person name="Mitchell T.G."/>
            <person name="Pertea M."/>
            <person name="Riggs F.R."/>
            <person name="Salzberg S.L."/>
            <person name="Schein J.E."/>
            <person name="Shvartsbeyn A."/>
            <person name="Shin H."/>
            <person name="Shumway M."/>
            <person name="Specht C.A."/>
            <person name="Suh B.B."/>
            <person name="Tenney A."/>
            <person name="Utterback T.R."/>
            <person name="Wickes B.L."/>
            <person name="Wortman J.R."/>
            <person name="Wye N.H."/>
            <person name="Kronstad J.W."/>
            <person name="Lodge J.K."/>
            <person name="Heitman J."/>
            <person name="Davis R.W."/>
            <person name="Fraser C.M."/>
            <person name="Hyman R.W."/>
        </authorList>
    </citation>
    <scope>NUCLEOTIDE SEQUENCE [LARGE SCALE GENOMIC DNA]</scope>
    <source>
        <strain evidence="10">JEC21 / ATCC MYA-565</strain>
    </source>
</reference>
<evidence type="ECO:0000256" key="3">
    <source>
        <dbReference type="ARBA" id="ARBA00022989"/>
    </source>
</evidence>